<dbReference type="Gene3D" id="3.40.50.10810">
    <property type="entry name" value="Tandem AAA-ATPase domain"/>
    <property type="match status" value="1"/>
</dbReference>
<keyword evidence="9" id="KW-0156">Chromatin regulator</keyword>
<dbReference type="Pfam" id="PF00271">
    <property type="entry name" value="Helicase_C"/>
    <property type="match status" value="1"/>
</dbReference>
<dbReference type="Gene3D" id="1.20.120.850">
    <property type="entry name" value="SWI2/SNF2 ATPases, N-terminal domain"/>
    <property type="match status" value="1"/>
</dbReference>
<dbReference type="InterPro" id="IPR050520">
    <property type="entry name" value="INO80/SWR1_helicase"/>
</dbReference>
<evidence type="ECO:0000256" key="6">
    <source>
        <dbReference type="ARBA" id="ARBA00022801"/>
    </source>
</evidence>
<keyword evidence="6" id="KW-0378">Hydrolase</keyword>
<feature type="region of interest" description="Disordered" evidence="14">
    <location>
        <begin position="648"/>
        <end position="872"/>
    </location>
</feature>
<feature type="region of interest" description="Disordered" evidence="14">
    <location>
        <begin position="564"/>
        <end position="631"/>
    </location>
</feature>
<dbReference type="GO" id="GO:0045815">
    <property type="term" value="P:transcription initiation-coupled chromatin remodeling"/>
    <property type="evidence" value="ECO:0007669"/>
    <property type="project" value="EnsemblFungi"/>
</dbReference>
<evidence type="ECO:0000256" key="14">
    <source>
        <dbReference type="SAM" id="MobiDB-lite"/>
    </source>
</evidence>
<feature type="domain" description="Helicase C-terminal" evidence="16">
    <location>
        <begin position="1452"/>
        <end position="1602"/>
    </location>
</feature>
<dbReference type="InterPro" id="IPR001650">
    <property type="entry name" value="Helicase_C-like"/>
</dbReference>
<dbReference type="GO" id="GO:0042393">
    <property type="term" value="F:histone binding"/>
    <property type="evidence" value="ECO:0007669"/>
    <property type="project" value="TreeGrafter"/>
</dbReference>
<dbReference type="InterPro" id="IPR000330">
    <property type="entry name" value="SNF2_N"/>
</dbReference>
<comment type="caution">
    <text evidence="17">The sequence shown here is derived from an EMBL/GenBank/DDBJ whole genome shotgun (WGS) entry which is preliminary data.</text>
</comment>
<keyword evidence="18" id="KW-1185">Reference proteome</keyword>
<evidence type="ECO:0000313" key="17">
    <source>
        <dbReference type="EMBL" id="OZJ04819.1"/>
    </source>
</evidence>
<keyword evidence="11" id="KW-0010">Activator</keyword>
<evidence type="ECO:0000256" key="5">
    <source>
        <dbReference type="ARBA" id="ARBA00022741"/>
    </source>
</evidence>
<comment type="subcellular location">
    <subcellularLocation>
        <location evidence="1">Nucleus</location>
    </subcellularLocation>
</comment>
<feature type="compositionally biased region" description="Low complexity" evidence="14">
    <location>
        <begin position="331"/>
        <end position="341"/>
    </location>
</feature>
<dbReference type="Gene3D" id="3.40.50.300">
    <property type="entry name" value="P-loop containing nucleotide triphosphate hydrolases"/>
    <property type="match status" value="1"/>
</dbReference>
<dbReference type="SMART" id="SM00487">
    <property type="entry name" value="DEXDc"/>
    <property type="match status" value="1"/>
</dbReference>
<dbReference type="InterPro" id="IPR027417">
    <property type="entry name" value="P-loop_NTPase"/>
</dbReference>
<dbReference type="GO" id="GO:0005829">
    <property type="term" value="C:cytosol"/>
    <property type="evidence" value="ECO:0007669"/>
    <property type="project" value="EnsemblFungi"/>
</dbReference>
<feature type="compositionally biased region" description="Polar residues" evidence="14">
    <location>
        <begin position="25"/>
        <end position="38"/>
    </location>
</feature>
<keyword evidence="8" id="KW-0067">ATP-binding</keyword>
<dbReference type="Pfam" id="PF07529">
    <property type="entry name" value="HSA"/>
    <property type="match status" value="1"/>
</dbReference>
<proteinExistence type="inferred from homology"/>
<evidence type="ECO:0000256" key="10">
    <source>
        <dbReference type="ARBA" id="ARBA00023125"/>
    </source>
</evidence>
<feature type="domain" description="Helicase ATP-binding" evidence="15">
    <location>
        <begin position="916"/>
        <end position="1081"/>
    </location>
</feature>
<evidence type="ECO:0000256" key="4">
    <source>
        <dbReference type="ARBA" id="ARBA00012551"/>
    </source>
</evidence>
<dbReference type="GO" id="GO:0000725">
    <property type="term" value="P:recombinational repair"/>
    <property type="evidence" value="ECO:0007669"/>
    <property type="project" value="EnsemblFungi"/>
</dbReference>
<accession>A0A261Y2H1</accession>
<dbReference type="GO" id="GO:0005198">
    <property type="term" value="F:structural molecule activity"/>
    <property type="evidence" value="ECO:0007669"/>
    <property type="project" value="EnsemblFungi"/>
</dbReference>
<feature type="compositionally biased region" description="Basic and acidic residues" evidence="14">
    <location>
        <begin position="204"/>
        <end position="213"/>
    </location>
</feature>
<dbReference type="PROSITE" id="PS00690">
    <property type="entry name" value="DEAH_ATP_HELICASE"/>
    <property type="match status" value="1"/>
</dbReference>
<feature type="region of interest" description="Disordered" evidence="14">
    <location>
        <begin position="1"/>
        <end position="224"/>
    </location>
</feature>
<feature type="compositionally biased region" description="Acidic residues" evidence="14">
    <location>
        <begin position="565"/>
        <end position="577"/>
    </location>
</feature>
<dbReference type="OrthoDB" id="372624at2759"/>
<dbReference type="Pfam" id="PF00176">
    <property type="entry name" value="SNF2-rel_dom"/>
    <property type="match status" value="1"/>
</dbReference>
<dbReference type="PANTHER" id="PTHR45685:SF1">
    <property type="entry name" value="HELICASE SRCAP"/>
    <property type="match status" value="1"/>
</dbReference>
<dbReference type="FunFam" id="3.40.50.10810:FF:000005">
    <property type="entry name" value="Photoperiod-independent early flowering 1"/>
    <property type="match status" value="1"/>
</dbReference>
<feature type="compositionally biased region" description="Acidic residues" evidence="14">
    <location>
        <begin position="782"/>
        <end position="795"/>
    </location>
</feature>
<keyword evidence="5" id="KW-0547">Nucleotide-binding</keyword>
<comment type="similarity">
    <text evidence="2">Belongs to the SNF2/RAD54 helicase family. SWR1 subfamily.</text>
</comment>
<name>A0A261Y2H1_9FUNG</name>
<evidence type="ECO:0000256" key="3">
    <source>
        <dbReference type="ARBA" id="ARBA00011826"/>
    </source>
</evidence>
<dbReference type="PROSITE" id="PS51192">
    <property type="entry name" value="HELICASE_ATP_BIND_1"/>
    <property type="match status" value="1"/>
</dbReference>
<gene>
    <name evidence="17" type="ORF">BZG36_02331</name>
</gene>
<evidence type="ECO:0000256" key="11">
    <source>
        <dbReference type="ARBA" id="ARBA00023159"/>
    </source>
</evidence>
<dbReference type="GO" id="GO:0005524">
    <property type="term" value="F:ATP binding"/>
    <property type="evidence" value="ECO:0007669"/>
    <property type="project" value="UniProtKB-KW"/>
</dbReference>
<evidence type="ECO:0000256" key="12">
    <source>
        <dbReference type="ARBA" id="ARBA00023242"/>
    </source>
</evidence>
<evidence type="ECO:0000256" key="2">
    <source>
        <dbReference type="ARBA" id="ARBA00009220"/>
    </source>
</evidence>
<comment type="subunit">
    <text evidence="3">Component of the SWR1 chromatin-remodeling complex.</text>
</comment>
<feature type="compositionally biased region" description="Basic and acidic residues" evidence="14">
    <location>
        <begin position="152"/>
        <end position="168"/>
    </location>
</feature>
<dbReference type="SUPFAM" id="SSF52540">
    <property type="entry name" value="P-loop containing nucleoside triphosphate hydrolases"/>
    <property type="match status" value="2"/>
</dbReference>
<dbReference type="GO" id="GO:0016887">
    <property type="term" value="F:ATP hydrolysis activity"/>
    <property type="evidence" value="ECO:0007669"/>
    <property type="project" value="EnsemblFungi"/>
</dbReference>
<dbReference type="InterPro" id="IPR014001">
    <property type="entry name" value="Helicase_ATP-bd"/>
</dbReference>
<evidence type="ECO:0000256" key="7">
    <source>
        <dbReference type="ARBA" id="ARBA00022806"/>
    </source>
</evidence>
<dbReference type="FunFam" id="1.20.120.850:FF:000012">
    <property type="entry name" value="protein PHOTOPERIOD-INDEPENDENT EARLY FLOWERING 1 isoform X3"/>
    <property type="match status" value="1"/>
</dbReference>
<evidence type="ECO:0000256" key="13">
    <source>
        <dbReference type="ARBA" id="ARBA00047995"/>
    </source>
</evidence>
<keyword evidence="12" id="KW-0539">Nucleus</keyword>
<dbReference type="CDD" id="cd18793">
    <property type="entry name" value="SF2_C_SNF"/>
    <property type="match status" value="1"/>
</dbReference>
<feature type="compositionally biased region" description="Acidic residues" evidence="14">
    <location>
        <begin position="651"/>
        <end position="665"/>
    </location>
</feature>
<feature type="region of interest" description="Disordered" evidence="14">
    <location>
        <begin position="329"/>
        <end position="359"/>
    </location>
</feature>
<keyword evidence="7" id="KW-0347">Helicase</keyword>
<feature type="compositionally biased region" description="Acidic residues" evidence="14">
    <location>
        <begin position="713"/>
        <end position="733"/>
    </location>
</feature>
<dbReference type="EMBL" id="MVBO01000029">
    <property type="protein sequence ID" value="OZJ04819.1"/>
    <property type="molecule type" value="Genomic_DNA"/>
</dbReference>
<dbReference type="SMART" id="SM00490">
    <property type="entry name" value="HELICc"/>
    <property type="match status" value="1"/>
</dbReference>
<reference evidence="17 18" key="1">
    <citation type="journal article" date="2017" name="Mycologia">
        <title>Bifiguratus adelaidae, gen. et sp. nov., a new member of Mucoromycotina in endophytic and soil-dwelling habitats.</title>
        <authorList>
            <person name="Torres-Cruz T.J."/>
            <person name="Billingsley Tobias T.L."/>
            <person name="Almatruk M."/>
            <person name="Hesse C."/>
            <person name="Kuske C.R."/>
            <person name="Desiro A."/>
            <person name="Benucci G.M."/>
            <person name="Bonito G."/>
            <person name="Stajich J.E."/>
            <person name="Dunlap C."/>
            <person name="Arnold A.E."/>
            <person name="Porras-Alfaro A."/>
        </authorList>
    </citation>
    <scope>NUCLEOTIDE SEQUENCE [LARGE SCALE GENOMIC DNA]</scope>
    <source>
        <strain evidence="17 18">AZ0501</strain>
    </source>
</reference>
<comment type="catalytic activity">
    <reaction evidence="13">
        <text>ATP + H2O = ADP + phosphate + H(+)</text>
        <dbReference type="Rhea" id="RHEA:13065"/>
        <dbReference type="ChEBI" id="CHEBI:15377"/>
        <dbReference type="ChEBI" id="CHEBI:15378"/>
        <dbReference type="ChEBI" id="CHEBI:30616"/>
        <dbReference type="ChEBI" id="CHEBI:43474"/>
        <dbReference type="ChEBI" id="CHEBI:456216"/>
        <dbReference type="EC" id="3.6.4.12"/>
    </reaction>
</comment>
<keyword evidence="10" id="KW-0238">DNA-binding</keyword>
<dbReference type="PROSITE" id="PS51194">
    <property type="entry name" value="HELICASE_CTER"/>
    <property type="match status" value="1"/>
</dbReference>
<feature type="compositionally biased region" description="Polar residues" evidence="14">
    <location>
        <begin position="798"/>
        <end position="816"/>
    </location>
</feature>
<dbReference type="InterPro" id="IPR002464">
    <property type="entry name" value="DNA/RNA_helicase_DEAH_CS"/>
</dbReference>
<feature type="compositionally biased region" description="Basic and acidic residues" evidence="14">
    <location>
        <begin position="841"/>
        <end position="859"/>
    </location>
</feature>
<dbReference type="InterPro" id="IPR038718">
    <property type="entry name" value="SNF2-like_sf"/>
</dbReference>
<dbReference type="CDD" id="cd18003">
    <property type="entry name" value="DEXQc_SRCAP"/>
    <property type="match status" value="1"/>
</dbReference>
<organism evidence="17 18">
    <name type="scientific">Bifiguratus adelaidae</name>
    <dbReference type="NCBI Taxonomy" id="1938954"/>
    <lineage>
        <taxon>Eukaryota</taxon>
        <taxon>Fungi</taxon>
        <taxon>Fungi incertae sedis</taxon>
        <taxon>Mucoromycota</taxon>
        <taxon>Mucoromycotina</taxon>
        <taxon>Endogonomycetes</taxon>
        <taxon>Endogonales</taxon>
        <taxon>Endogonales incertae sedis</taxon>
        <taxon>Bifiguratus</taxon>
    </lineage>
</organism>
<feature type="compositionally biased region" description="Acidic residues" evidence="14">
    <location>
        <begin position="603"/>
        <end position="620"/>
    </location>
</feature>
<evidence type="ECO:0000259" key="16">
    <source>
        <dbReference type="PROSITE" id="PS51194"/>
    </source>
</evidence>
<dbReference type="GO" id="GO:0140849">
    <property type="term" value="F:ATP-dependent H2AZ histone chaperone activity"/>
    <property type="evidence" value="ECO:0007669"/>
    <property type="project" value="EnsemblFungi"/>
</dbReference>
<feature type="compositionally biased region" description="Acidic residues" evidence="14">
    <location>
        <begin position="585"/>
        <end position="594"/>
    </location>
</feature>
<evidence type="ECO:0000256" key="9">
    <source>
        <dbReference type="ARBA" id="ARBA00022853"/>
    </source>
</evidence>
<evidence type="ECO:0000313" key="18">
    <source>
        <dbReference type="Proteomes" id="UP000242875"/>
    </source>
</evidence>
<dbReference type="InterPro" id="IPR014012">
    <property type="entry name" value="HSA_dom"/>
</dbReference>
<dbReference type="InterPro" id="IPR049730">
    <property type="entry name" value="SNF2/RAD54-like_C"/>
</dbReference>
<sequence length="1801" mass="203168">MTKVQQIEQADGERESALPTVLAAFTSNTSRKSPTADNGTAVKGHDGDSSAPSLQLAKTKAVQIKREEPAPRITRHAKKPADLLTRRHSSRLAAEKPPAQPNHSIKEEPTTPRSHTPHVNGHANGVEKRPRGRPKKVKPEHSEQSVKASIEPVKRERHRDVPQVRRDNVPPVKKAISAKKEPASQKHSSVAMDRSSTARKRRKLQTDATEKEGSPSLPSLIPENVPPHIRKVREKAMQDKEVQLSSLVTHHDDLVRQLYFLEMHVTMLDYNPTKARSQGREMVAKYLRSYDLWSTVTDKMIQSSQHHLNKVSTRRALTQRREDLLQTLRQSSGANASGSSSPQMHDLSDRSSSVHPAAQGPRMVFPSGVFVPYQHRPSPKFPSVGAFLASTVDLDDEKEPVSPEEADNQAVIEARIRNRIRELRDEGRLQGHYIPRAFNSPHQTSETPQNFLIGHALLSSRLIRENAKYRKNLAKKASKAIERFWENVASRDDRLAKEQDRHHRRVAKFLAMSVKKKWKLVEKIVEARHKEILQELQAEKGKQHLNLILEHSELMLSDRRLQEMGTDDESLDAENTDIDDKSSQDDNEDAELDPDAFSPTATDVDEEEAEGQSSSDEGELDGLRAEQDLPIEDLLERYRYADILAEAKQFDEDENASASDSEADSESSNAPALKEAAEDESAVVTTKTKSNSDIDECRPRKRLRQSSQAALAPEEEVDAADEEFTAGNDEDDVVMSSDASSDDGELDALANDADVPITELLSRYGYQLDEQEDGTADTSASEGEETTVDDEDEEGANSARNPELSNSPTSMPLSDSSVHENSRSKATTGEMQVVEPTSADNHAEDAMEHGDMTTEHTMKAESSSDEEMEQEGRLSDLYTEPPKEITVASAHVKTPVPFLLRGTLREYQHVGLDWLANLYRNGLNGILADEMGLGKTIQTIALLAHLACEKGVWGPHLIVVPTSVMLNWEIEFKKWLPGFKILTYYGNPRERKEKRIGWSKENSFHVCITSYQLVCHDQNVFRRKFWHYLILDEAHNIKNFRSQRWQVLLNFNAYRRLLLTGTPLQNNLMELWSLLYFLMPNGVSQSMPVGFANQKEFQEWFSHPVDRMIENNDQQDEESRQAISKLHTVLRPYLLRRLKVDVEKQMPAKYEHVVYCKLSKRQRFLYDDFMSRAKTKETLASGNFLSVINCLMQLRKVCNHPDLFEVRPIITSFAMADDVGVAASIEELLIRKRLLRQFDTDWSRVDLAFLNFDICTASRETTHSKISSLAGRILDASGLIAKKRNTIVSKAVEAIDYSNLKAYSMAKKARLQQEERQRWAHLSYVNYFRSRKRVVFGESLLEKLKQLSASDTRDAPVTAKDPSQYFDRTEALCAAVASYDSRIQDASDIIRLYACITPAVVIQSQPHLNSPEVEQSNQSNLPVDIFHPIRNRLQIAFPDKRLLQYDCGKLQKLDILLRDLKSGGHRALIFTQMTKVLDVLETFLNIHGYRYLRLDGATKVEQRQLLTERFNSDPRILVFILSSRSGGLGINLTGADSVIFYDSDWNPAMDKQCQDRSHRIGQTRDVHIYRFVTEYTIEENIFKKANQKRMLDNVVIHEGEFTTDYFNRMDWWKDLPEVGSSKPEMVPGMSMEQALLAAEDEADANAAKVAQREIEMDDHEFAETSTSAIDNPMTATESTAVSVQGQSPAVQSDVSGDTTKVAIPTAERVPNVGHVEEYMLRFAEWEYGVHLGFGGISAASGSNTSDFIKGSPRITEIWADSVDSDSQTPIVVPVDNNNADNADINYGSSSETFQKDTLITV</sequence>
<evidence type="ECO:0000256" key="8">
    <source>
        <dbReference type="ARBA" id="ARBA00022840"/>
    </source>
</evidence>
<evidence type="ECO:0000256" key="1">
    <source>
        <dbReference type="ARBA" id="ARBA00004123"/>
    </source>
</evidence>
<protein>
    <recommendedName>
        <fullName evidence="4">DNA helicase</fullName>
        <ecNumber evidence="4">3.6.4.12</ecNumber>
    </recommendedName>
</protein>
<dbReference type="GO" id="GO:0003678">
    <property type="term" value="F:DNA helicase activity"/>
    <property type="evidence" value="ECO:0007669"/>
    <property type="project" value="UniProtKB-EC"/>
</dbReference>
<evidence type="ECO:0000259" key="15">
    <source>
        <dbReference type="PROSITE" id="PS51192"/>
    </source>
</evidence>
<dbReference type="EC" id="3.6.4.12" evidence="4"/>
<dbReference type="PANTHER" id="PTHR45685">
    <property type="entry name" value="HELICASE SRCAP-RELATED"/>
    <property type="match status" value="1"/>
</dbReference>
<dbReference type="GO" id="GO:0031492">
    <property type="term" value="F:nucleosomal DNA binding"/>
    <property type="evidence" value="ECO:0007669"/>
    <property type="project" value="EnsemblFungi"/>
</dbReference>
<dbReference type="GO" id="GO:0000812">
    <property type="term" value="C:Swr1 complex"/>
    <property type="evidence" value="ECO:0007669"/>
    <property type="project" value="EnsemblFungi"/>
</dbReference>
<dbReference type="Proteomes" id="UP000242875">
    <property type="component" value="Unassembled WGS sequence"/>
</dbReference>